<organism evidence="1 2">
    <name type="scientific">Bacteroides faecis</name>
    <dbReference type="NCBI Taxonomy" id="674529"/>
    <lineage>
        <taxon>Bacteria</taxon>
        <taxon>Pseudomonadati</taxon>
        <taxon>Bacteroidota</taxon>
        <taxon>Bacteroidia</taxon>
        <taxon>Bacteroidales</taxon>
        <taxon>Bacteroidaceae</taxon>
        <taxon>Bacteroides</taxon>
    </lineage>
</organism>
<keyword evidence="2" id="KW-1185">Reference proteome</keyword>
<reference evidence="1" key="1">
    <citation type="submission" date="2022-08" db="EMBL/GenBank/DDBJ databases">
        <title>Genome Sequencing of Bacteroides fragilis Group Isolates with Nanopore Technology.</title>
        <authorList>
            <person name="Tisza M.J."/>
            <person name="Smith D."/>
            <person name="Dekker J.P."/>
        </authorList>
    </citation>
    <scope>NUCLEOTIDE SEQUENCE</scope>
    <source>
        <strain evidence="1">BFG-527</strain>
    </source>
</reference>
<dbReference type="RefSeq" id="WP_258903090.1">
    <property type="nucleotide sequence ID" value="NZ_CP103141.1"/>
</dbReference>
<protein>
    <submittedName>
        <fullName evidence="1">Uncharacterized protein</fullName>
    </submittedName>
</protein>
<dbReference type="EMBL" id="CP103141">
    <property type="protein sequence ID" value="UVQ77161.1"/>
    <property type="molecule type" value="Genomic_DNA"/>
</dbReference>
<name>A0ABY5THD5_9BACE</name>
<proteinExistence type="predicted"/>
<sequence length="72" mass="8867">MKKQTCTHYGFIVEYPKYYQCTKCKDIAYKVILKNIDGIWLNETEPKEVLKQRLFENIFRKQQNKKYQKEKD</sequence>
<accession>A0ABY5THD5</accession>
<evidence type="ECO:0000313" key="1">
    <source>
        <dbReference type="EMBL" id="UVQ77161.1"/>
    </source>
</evidence>
<dbReference type="Proteomes" id="UP001060104">
    <property type="component" value="Chromosome"/>
</dbReference>
<gene>
    <name evidence="1" type="ORF">NXY30_12675</name>
</gene>
<evidence type="ECO:0000313" key="2">
    <source>
        <dbReference type="Proteomes" id="UP001060104"/>
    </source>
</evidence>